<keyword evidence="2" id="KW-0624">Polysaccharide degradation</keyword>
<dbReference type="GO" id="GO:0000272">
    <property type="term" value="P:polysaccharide catabolic process"/>
    <property type="evidence" value="ECO:0007669"/>
    <property type="project" value="UniProtKB-KW"/>
</dbReference>
<dbReference type="PANTHER" id="PTHR34002:SF9">
    <property type="entry name" value="XYLOGLUCAN-SPECIFIC ENDO-BETA-1,4-GLUCANASE A"/>
    <property type="match status" value="1"/>
</dbReference>
<dbReference type="AlphaFoldDB" id="A0A8H6RII1"/>
<evidence type="ECO:0000313" key="4">
    <source>
        <dbReference type="EMBL" id="KAF7192114.1"/>
    </source>
</evidence>
<comment type="similarity">
    <text evidence="1 2">Belongs to the glycosyl hydrolase 12 (cellulase H) family.</text>
</comment>
<evidence type="ECO:0000256" key="2">
    <source>
        <dbReference type="RuleBase" id="RU361163"/>
    </source>
</evidence>
<keyword evidence="2" id="KW-0326">Glycosidase</keyword>
<accession>A0A8H6RII1</accession>
<dbReference type="Pfam" id="PF01670">
    <property type="entry name" value="Glyco_hydro_12"/>
    <property type="match status" value="1"/>
</dbReference>
<dbReference type="Gene3D" id="2.60.120.180">
    <property type="match status" value="1"/>
</dbReference>
<evidence type="ECO:0000256" key="3">
    <source>
        <dbReference type="SAM" id="SignalP"/>
    </source>
</evidence>
<dbReference type="GO" id="GO:0008810">
    <property type="term" value="F:cellulase activity"/>
    <property type="evidence" value="ECO:0007669"/>
    <property type="project" value="InterPro"/>
</dbReference>
<feature type="signal peptide" evidence="3">
    <location>
        <begin position="1"/>
        <end position="21"/>
    </location>
</feature>
<organism evidence="4 5">
    <name type="scientific">Pseudocercospora fuligena</name>
    <dbReference type="NCBI Taxonomy" id="685502"/>
    <lineage>
        <taxon>Eukaryota</taxon>
        <taxon>Fungi</taxon>
        <taxon>Dikarya</taxon>
        <taxon>Ascomycota</taxon>
        <taxon>Pezizomycotina</taxon>
        <taxon>Dothideomycetes</taxon>
        <taxon>Dothideomycetidae</taxon>
        <taxon>Mycosphaerellales</taxon>
        <taxon>Mycosphaerellaceae</taxon>
        <taxon>Pseudocercospora</taxon>
    </lineage>
</organism>
<dbReference type="OrthoDB" id="89349at2759"/>
<dbReference type="InterPro" id="IPR013320">
    <property type="entry name" value="ConA-like_dom_sf"/>
</dbReference>
<evidence type="ECO:0000313" key="5">
    <source>
        <dbReference type="Proteomes" id="UP000660729"/>
    </source>
</evidence>
<evidence type="ECO:0000256" key="1">
    <source>
        <dbReference type="ARBA" id="ARBA00005519"/>
    </source>
</evidence>
<dbReference type="InterPro" id="IPR002594">
    <property type="entry name" value="GH12"/>
</dbReference>
<keyword evidence="3" id="KW-0732">Signal</keyword>
<gene>
    <name evidence="4" type="ORF">HII31_06500</name>
</gene>
<dbReference type="SUPFAM" id="SSF49899">
    <property type="entry name" value="Concanavalin A-like lectins/glucanases"/>
    <property type="match status" value="1"/>
</dbReference>
<dbReference type="EMBL" id="JABCIY010000150">
    <property type="protein sequence ID" value="KAF7192114.1"/>
    <property type="molecule type" value="Genomic_DNA"/>
</dbReference>
<keyword evidence="2" id="KW-0378">Hydrolase</keyword>
<dbReference type="PANTHER" id="PTHR34002">
    <property type="entry name" value="BLR1656 PROTEIN"/>
    <property type="match status" value="1"/>
</dbReference>
<feature type="chain" id="PRO_5034053793" evidence="3">
    <location>
        <begin position="22"/>
        <end position="290"/>
    </location>
</feature>
<sequence>MYSRILWTLIAIASATHLVNAAVLGHAGAEHGNSSPGVENSIWERSLLQPRNACGRDDKLEAGSSYTLYNNLWGVKKGDKGYQCVDVDHVDGNEVAWHADFSWERGEGGVKSYPSLQLHHRWTELQYINSMWTKFNWDLTCKNGGKVGASVVYDLFAGPKDNDHKCQGHKTNEIMIWPGQLGGSSPISTSYNPYKAYRSGIKIPNTGGLWDLYKGPNSGTTVHSFVPRNGKAEWVDLHEWDGNLKNFIQWLVDAGEIPKDYCLIESNAGTEPTYGQDCKFEVKKFGMELK</sequence>
<reference evidence="4" key="1">
    <citation type="submission" date="2020-04" db="EMBL/GenBank/DDBJ databases">
        <title>Draft genome resource of the tomato pathogen Pseudocercospora fuligena.</title>
        <authorList>
            <person name="Zaccaron A."/>
        </authorList>
    </citation>
    <scope>NUCLEOTIDE SEQUENCE</scope>
    <source>
        <strain evidence="4">PF001</strain>
    </source>
</reference>
<keyword evidence="2" id="KW-0119">Carbohydrate metabolism</keyword>
<dbReference type="Proteomes" id="UP000660729">
    <property type="component" value="Unassembled WGS sequence"/>
</dbReference>
<keyword evidence="5" id="KW-1185">Reference proteome</keyword>
<protein>
    <submittedName>
        <fullName evidence="4">Putative xyloglucan-specific endo-beta-1,4-glucanase A</fullName>
    </submittedName>
</protein>
<dbReference type="InterPro" id="IPR013319">
    <property type="entry name" value="GH11/12"/>
</dbReference>
<name>A0A8H6RII1_9PEZI</name>
<comment type="caution">
    <text evidence="4">The sequence shown here is derived from an EMBL/GenBank/DDBJ whole genome shotgun (WGS) entry which is preliminary data.</text>
</comment>
<proteinExistence type="inferred from homology"/>